<dbReference type="InterPro" id="IPR050173">
    <property type="entry name" value="ABC_transporter_C-like"/>
</dbReference>
<evidence type="ECO:0000256" key="3">
    <source>
        <dbReference type="ARBA" id="ARBA00022448"/>
    </source>
</evidence>
<dbReference type="KEGG" id="sbf:JCM31447_26180"/>
<evidence type="ECO:0000256" key="8">
    <source>
        <dbReference type="ARBA" id="ARBA00022840"/>
    </source>
</evidence>
<dbReference type="Gene3D" id="1.20.1560.10">
    <property type="entry name" value="ABC transporter type 1, transmembrane domain"/>
    <property type="match status" value="1"/>
</dbReference>
<keyword evidence="11" id="KW-0325">Glycoprotein</keyword>
<feature type="transmembrane region" description="Helical" evidence="12">
    <location>
        <begin position="77"/>
        <end position="104"/>
    </location>
</feature>
<dbReference type="PANTHER" id="PTHR24223">
    <property type="entry name" value="ATP-BINDING CASSETTE SUB-FAMILY C"/>
    <property type="match status" value="1"/>
</dbReference>
<dbReference type="PANTHER" id="PTHR24223:SF443">
    <property type="entry name" value="MULTIDRUG-RESISTANCE LIKE PROTEIN 1, ISOFORM I"/>
    <property type="match status" value="1"/>
</dbReference>
<dbReference type="PROSITE" id="PS50929">
    <property type="entry name" value="ABC_TM1F"/>
    <property type="match status" value="1"/>
</dbReference>
<evidence type="ECO:0000256" key="4">
    <source>
        <dbReference type="ARBA" id="ARBA00022475"/>
    </source>
</evidence>
<name>A0A4P2VPL3_FLUSA</name>
<dbReference type="Pfam" id="PF00005">
    <property type="entry name" value="ABC_tran"/>
    <property type="match status" value="1"/>
</dbReference>
<evidence type="ECO:0000256" key="11">
    <source>
        <dbReference type="ARBA" id="ARBA00023180"/>
    </source>
</evidence>
<gene>
    <name evidence="15" type="ORF">JCM31447_26180</name>
</gene>
<feature type="transmembrane region" description="Helical" evidence="12">
    <location>
        <begin position="265"/>
        <end position="292"/>
    </location>
</feature>
<keyword evidence="6" id="KW-0677">Repeat</keyword>
<dbReference type="PROSITE" id="PS00211">
    <property type="entry name" value="ABC_TRANSPORTER_1"/>
    <property type="match status" value="1"/>
</dbReference>
<dbReference type="Gene3D" id="3.40.50.300">
    <property type="entry name" value="P-loop containing nucleotide triphosphate hydrolases"/>
    <property type="match status" value="1"/>
</dbReference>
<evidence type="ECO:0000313" key="15">
    <source>
        <dbReference type="EMBL" id="BBH54160.1"/>
    </source>
</evidence>
<feature type="transmembrane region" description="Helical" evidence="12">
    <location>
        <begin position="36"/>
        <end position="57"/>
    </location>
</feature>
<organism evidence="15 16">
    <name type="scientific">Fluviispira sanaruensis</name>
    <dbReference type="NCBI Taxonomy" id="2493639"/>
    <lineage>
        <taxon>Bacteria</taxon>
        <taxon>Pseudomonadati</taxon>
        <taxon>Bdellovibrionota</taxon>
        <taxon>Oligoflexia</taxon>
        <taxon>Silvanigrellales</taxon>
        <taxon>Silvanigrellaceae</taxon>
        <taxon>Fluviispira</taxon>
    </lineage>
</organism>
<evidence type="ECO:0000256" key="2">
    <source>
        <dbReference type="ARBA" id="ARBA00004651"/>
    </source>
</evidence>
<evidence type="ECO:0000256" key="1">
    <source>
        <dbReference type="ARBA" id="ARBA00004128"/>
    </source>
</evidence>
<dbReference type="InterPro" id="IPR003439">
    <property type="entry name" value="ABC_transporter-like_ATP-bd"/>
</dbReference>
<sequence length="628" mass="70978">MPNQNYMNDEVHFTGKYSQSIYKTILMAIKPYKKKLLICLTVGFIGRGLLLANANIIGKWADTLCQNATLCAKNDGVFSSFTSANFLLLLTLFSITGFLFILFFRISVARMGTHSCARLYDETTLRVSRFPISFFDRNPLGRIITRFSSDYSAISRMSGGPLSEVFSITFDLILFLILTLIASLYFLPIIILSGALNYFVYKINKHKMRQARRDLTVIRGPVIAHFAETIQGAKIVRIFGKNKKFTDRFTALLDKFLVQKNKTNIVISIFSLQMAFVNVSILFVTGVFGIWLVQNKSVSIGSLGVAFTFISLTTTTIQVFFEWLSALEDALTGTERMNDYLCREIEGGSYLPSSTQFQTAHRTLSYKDELKIKKSKVLDFSNLNLEVKNLSLRYFPQQTLVLNNISFTVRERERIGVIGLTGSGKSSLIQALFHLYPFESGNIYINGYEADLGQLKQGARYIPLELFRSSISLISQEPTLFLGSFRENITINKSISDEMIIKTARIVGLGKYFDENKNALDMEILENGSNLSSGEKQLVCMARCLLKNSPIVLMDEATSSIDPFSEELLVNACKTYLKNRTQIIVAHRLSTIEDCDRILWLDSGRLIMDASPQTVLNAFKQFKETQYH</sequence>
<dbReference type="SUPFAM" id="SSF52540">
    <property type="entry name" value="P-loop containing nucleoside triphosphate hydrolases"/>
    <property type="match status" value="1"/>
</dbReference>
<keyword evidence="3" id="KW-0813">Transport</keyword>
<keyword evidence="7" id="KW-0547">Nucleotide-binding</keyword>
<dbReference type="FunFam" id="3.40.50.300:FF:002145">
    <property type="entry name" value="ABC transporter (MsbA subfamily)"/>
    <property type="match status" value="1"/>
</dbReference>
<dbReference type="PROSITE" id="PS50893">
    <property type="entry name" value="ABC_TRANSPORTER_2"/>
    <property type="match status" value="1"/>
</dbReference>
<keyword evidence="8" id="KW-0067">ATP-binding</keyword>
<evidence type="ECO:0000313" key="16">
    <source>
        <dbReference type="Proteomes" id="UP000291236"/>
    </source>
</evidence>
<dbReference type="GO" id="GO:0005774">
    <property type="term" value="C:vacuolar membrane"/>
    <property type="evidence" value="ECO:0007669"/>
    <property type="project" value="UniProtKB-SubCell"/>
</dbReference>
<keyword evidence="9 12" id="KW-1133">Transmembrane helix</keyword>
<dbReference type="InterPro" id="IPR011527">
    <property type="entry name" value="ABC1_TM_dom"/>
</dbReference>
<dbReference type="Pfam" id="PF00664">
    <property type="entry name" value="ABC_membrane"/>
    <property type="match status" value="1"/>
</dbReference>
<dbReference type="EMBL" id="AP019368">
    <property type="protein sequence ID" value="BBH54160.1"/>
    <property type="molecule type" value="Genomic_DNA"/>
</dbReference>
<dbReference type="GO" id="GO:0140359">
    <property type="term" value="F:ABC-type transporter activity"/>
    <property type="evidence" value="ECO:0007669"/>
    <property type="project" value="InterPro"/>
</dbReference>
<evidence type="ECO:0000259" key="14">
    <source>
        <dbReference type="PROSITE" id="PS50929"/>
    </source>
</evidence>
<dbReference type="AlphaFoldDB" id="A0A4P2VPL3"/>
<dbReference type="SMART" id="SM00382">
    <property type="entry name" value="AAA"/>
    <property type="match status" value="1"/>
</dbReference>
<feature type="transmembrane region" description="Helical" evidence="12">
    <location>
        <begin position="298"/>
        <end position="321"/>
    </location>
</feature>
<dbReference type="Proteomes" id="UP000291236">
    <property type="component" value="Chromosome"/>
</dbReference>
<feature type="domain" description="ABC transmembrane type-1" evidence="14">
    <location>
        <begin position="37"/>
        <end position="329"/>
    </location>
</feature>
<keyword evidence="4" id="KW-1003">Cell membrane</keyword>
<evidence type="ECO:0000256" key="12">
    <source>
        <dbReference type="SAM" id="Phobius"/>
    </source>
</evidence>
<keyword evidence="16" id="KW-1185">Reference proteome</keyword>
<protein>
    <submittedName>
        <fullName evidence="15">Multidrug ABC transporter ATPase</fullName>
    </submittedName>
</protein>
<evidence type="ECO:0000256" key="5">
    <source>
        <dbReference type="ARBA" id="ARBA00022692"/>
    </source>
</evidence>
<keyword evidence="10 12" id="KW-0472">Membrane</keyword>
<comment type="subcellular location">
    <subcellularLocation>
        <location evidence="2">Cell membrane</location>
        <topology evidence="2">Multi-pass membrane protein</topology>
    </subcellularLocation>
    <subcellularLocation>
        <location evidence="1">Vacuole membrane</location>
        <topology evidence="1">Multi-pass membrane protein</topology>
    </subcellularLocation>
</comment>
<dbReference type="InterPro" id="IPR017871">
    <property type="entry name" value="ABC_transporter-like_CS"/>
</dbReference>
<dbReference type="GO" id="GO:0016887">
    <property type="term" value="F:ATP hydrolysis activity"/>
    <property type="evidence" value="ECO:0007669"/>
    <property type="project" value="InterPro"/>
</dbReference>
<dbReference type="InterPro" id="IPR036640">
    <property type="entry name" value="ABC1_TM_sf"/>
</dbReference>
<dbReference type="InterPro" id="IPR027417">
    <property type="entry name" value="P-loop_NTPase"/>
</dbReference>
<proteinExistence type="predicted"/>
<dbReference type="GO" id="GO:0005524">
    <property type="term" value="F:ATP binding"/>
    <property type="evidence" value="ECO:0007669"/>
    <property type="project" value="UniProtKB-KW"/>
</dbReference>
<keyword evidence="5 12" id="KW-0812">Transmembrane</keyword>
<dbReference type="GO" id="GO:0005886">
    <property type="term" value="C:plasma membrane"/>
    <property type="evidence" value="ECO:0007669"/>
    <property type="project" value="UniProtKB-SubCell"/>
</dbReference>
<evidence type="ECO:0000256" key="9">
    <source>
        <dbReference type="ARBA" id="ARBA00022989"/>
    </source>
</evidence>
<dbReference type="RefSeq" id="WP_172603946.1">
    <property type="nucleotide sequence ID" value="NZ_AP019368.1"/>
</dbReference>
<evidence type="ECO:0000256" key="7">
    <source>
        <dbReference type="ARBA" id="ARBA00022741"/>
    </source>
</evidence>
<accession>A0A4P2VPL3</accession>
<evidence type="ECO:0000256" key="10">
    <source>
        <dbReference type="ARBA" id="ARBA00023136"/>
    </source>
</evidence>
<feature type="domain" description="ABC transporter" evidence="13">
    <location>
        <begin position="385"/>
        <end position="628"/>
    </location>
</feature>
<dbReference type="SUPFAM" id="SSF90123">
    <property type="entry name" value="ABC transporter transmembrane region"/>
    <property type="match status" value="1"/>
</dbReference>
<dbReference type="InterPro" id="IPR003593">
    <property type="entry name" value="AAA+_ATPase"/>
</dbReference>
<evidence type="ECO:0000256" key="6">
    <source>
        <dbReference type="ARBA" id="ARBA00022737"/>
    </source>
</evidence>
<reference evidence="15 16" key="1">
    <citation type="submission" date="2018-12" db="EMBL/GenBank/DDBJ databases">
        <title>Rubrispira sanarue gen. nov., sp., nov., a member of the order Silvanigrellales, isolated from a brackish lake in Hamamatsu Japan.</title>
        <authorList>
            <person name="Maejima Y."/>
            <person name="Iino T."/>
            <person name="Muraguchi Y."/>
            <person name="Fukuda K."/>
            <person name="Nojiri H."/>
            <person name="Ohkuma M."/>
            <person name="Moriuchi R."/>
            <person name="Dohra H."/>
            <person name="Kimbara K."/>
            <person name="Shintani M."/>
        </authorList>
    </citation>
    <scope>NUCLEOTIDE SEQUENCE [LARGE SCALE GENOMIC DNA]</scope>
    <source>
        <strain evidence="15 16">RF1110005</strain>
    </source>
</reference>
<evidence type="ECO:0000259" key="13">
    <source>
        <dbReference type="PROSITE" id="PS50893"/>
    </source>
</evidence>